<accession>A0A0A8Y840</accession>
<reference evidence="1" key="2">
    <citation type="journal article" date="2015" name="Data Brief">
        <title>Shoot transcriptome of the giant reed, Arundo donax.</title>
        <authorList>
            <person name="Barrero R.A."/>
            <person name="Guerrero F.D."/>
            <person name="Moolhuijzen P."/>
            <person name="Goolsby J.A."/>
            <person name="Tidwell J."/>
            <person name="Bellgard S.E."/>
            <person name="Bellgard M.I."/>
        </authorList>
    </citation>
    <scope>NUCLEOTIDE SEQUENCE</scope>
    <source>
        <tissue evidence="1">Shoot tissue taken approximately 20 cm above the soil surface</tissue>
    </source>
</reference>
<organism evidence="1">
    <name type="scientific">Arundo donax</name>
    <name type="common">Giant reed</name>
    <name type="synonym">Donax arundinaceus</name>
    <dbReference type="NCBI Taxonomy" id="35708"/>
    <lineage>
        <taxon>Eukaryota</taxon>
        <taxon>Viridiplantae</taxon>
        <taxon>Streptophyta</taxon>
        <taxon>Embryophyta</taxon>
        <taxon>Tracheophyta</taxon>
        <taxon>Spermatophyta</taxon>
        <taxon>Magnoliopsida</taxon>
        <taxon>Liliopsida</taxon>
        <taxon>Poales</taxon>
        <taxon>Poaceae</taxon>
        <taxon>PACMAD clade</taxon>
        <taxon>Arundinoideae</taxon>
        <taxon>Arundineae</taxon>
        <taxon>Arundo</taxon>
    </lineage>
</organism>
<dbReference type="EMBL" id="GBRH01276525">
    <property type="protein sequence ID" value="JAD21370.1"/>
    <property type="molecule type" value="Transcribed_RNA"/>
</dbReference>
<sequence length="23" mass="2700">MILWMLCSYCFSYVTSQAEITLP</sequence>
<evidence type="ECO:0000313" key="1">
    <source>
        <dbReference type="EMBL" id="JAD21370.1"/>
    </source>
</evidence>
<proteinExistence type="predicted"/>
<name>A0A0A8Y840_ARUDO</name>
<reference evidence="1" key="1">
    <citation type="submission" date="2014-09" db="EMBL/GenBank/DDBJ databases">
        <authorList>
            <person name="Magalhaes I.L.F."/>
            <person name="Oliveira U."/>
            <person name="Santos F.R."/>
            <person name="Vidigal T.H.D.A."/>
            <person name="Brescovit A.D."/>
            <person name="Santos A.J."/>
        </authorList>
    </citation>
    <scope>NUCLEOTIDE SEQUENCE</scope>
    <source>
        <tissue evidence="1">Shoot tissue taken approximately 20 cm above the soil surface</tissue>
    </source>
</reference>
<protein>
    <submittedName>
        <fullName evidence="1">Uncharacterized protein</fullName>
    </submittedName>
</protein>
<dbReference type="AlphaFoldDB" id="A0A0A8Y840"/>